<dbReference type="SMART" id="SM00382">
    <property type="entry name" value="AAA"/>
    <property type="match status" value="1"/>
</dbReference>
<dbReference type="PROSITE" id="PS00211">
    <property type="entry name" value="ABC_TRANSPORTER_1"/>
    <property type="match status" value="1"/>
</dbReference>
<dbReference type="KEGG" id="baqk:QN215_03920"/>
<dbReference type="Gene3D" id="3.30.70.260">
    <property type="match status" value="1"/>
</dbReference>
<evidence type="ECO:0000256" key="3">
    <source>
        <dbReference type="ARBA" id="ARBA00022475"/>
    </source>
</evidence>
<dbReference type="InterPro" id="IPR041701">
    <property type="entry name" value="MetN_ABC"/>
</dbReference>
<evidence type="ECO:0000256" key="10">
    <source>
        <dbReference type="ARBA" id="ARBA00063837"/>
    </source>
</evidence>
<comment type="function">
    <text evidence="9">Part of the ABC transporter FtsEX involved in cellular division. Has ATPase activity.</text>
</comment>
<dbReference type="InterPro" id="IPR003593">
    <property type="entry name" value="AAA+_ATPase"/>
</dbReference>
<keyword evidence="7" id="KW-0029">Amino-acid transport</keyword>
<evidence type="ECO:0000256" key="1">
    <source>
        <dbReference type="ARBA" id="ARBA00005417"/>
    </source>
</evidence>
<sequence length="336" mass="37418">MIELSDIVVKFAQKGHVVTAVNHVSLAVDDGSIYGIVGFSGAGKSTLVRVMNLLQRPTEGSVIVNGTDLKALSQRALRKERRNIGMIFQHFNLMESRTIFDNVDFPLKGSGIAKSERRRRIEKLLDLVGILEKKDAYPYQLSGGQKQRVAIARALATDPKILLCDEATSALDPKTTIAVLQLLKEINERLGITIVIITHEMQVVKEICDHVAVMEDGKIIERGEVADIFSNPEQALTQDFIRTASHIDQAETTILEHAAGEPVYELRFSGNRASEPILIDIYKRFGLTANILYANIEYLQNKPLGTMLVTFDSSEQLDEVERHLHKDGISMSKVVR</sequence>
<evidence type="ECO:0000256" key="4">
    <source>
        <dbReference type="ARBA" id="ARBA00022741"/>
    </source>
</evidence>
<dbReference type="PANTHER" id="PTHR43166">
    <property type="entry name" value="AMINO ACID IMPORT ATP-BINDING PROTEIN"/>
    <property type="match status" value="1"/>
</dbReference>
<dbReference type="InterPro" id="IPR003439">
    <property type="entry name" value="ABC_transporter-like_ATP-bd"/>
</dbReference>
<comment type="similarity">
    <text evidence="1">Belongs to the ABC transporter superfamily.</text>
</comment>
<organism evidence="12">
    <name type="scientific">Bifidobacterium aquikefiricola</name>
    <dbReference type="NCBI Taxonomy" id="3059038"/>
    <lineage>
        <taxon>Bacteria</taxon>
        <taxon>Bacillati</taxon>
        <taxon>Actinomycetota</taxon>
        <taxon>Actinomycetes</taxon>
        <taxon>Bifidobacteriales</taxon>
        <taxon>Bifidobacteriaceae</taxon>
        <taxon>Bifidobacterium</taxon>
    </lineage>
</organism>
<gene>
    <name evidence="12" type="ORF">QN215_03920</name>
</gene>
<dbReference type="SUPFAM" id="SSF55021">
    <property type="entry name" value="ACT-like"/>
    <property type="match status" value="1"/>
</dbReference>
<evidence type="ECO:0000256" key="5">
    <source>
        <dbReference type="ARBA" id="ARBA00022840"/>
    </source>
</evidence>
<protein>
    <submittedName>
        <fullName evidence="12">ATP-binding cassette domain-containing protein</fullName>
    </submittedName>
</protein>
<evidence type="ECO:0000256" key="6">
    <source>
        <dbReference type="ARBA" id="ARBA00022967"/>
    </source>
</evidence>
<reference evidence="12" key="1">
    <citation type="submission" date="2023-07" db="EMBL/GenBank/DDBJ databases">
        <title>Bifidobacterium aquikefiriaerophilum sp. nov. and Bifidobacterium eccum sp. nov., isolated from water kefir.</title>
        <authorList>
            <person name="Breselge S."/>
            <person name="Bellassi P."/>
            <person name="Barcenilla C."/>
            <person name="Alvarez-Ordonez A."/>
            <person name="Morelli L."/>
            <person name="Cotter P.D."/>
        </authorList>
    </citation>
    <scope>NUCLEOTIDE SEQUENCE</scope>
    <source>
        <strain evidence="12">WK041_4_12</strain>
    </source>
</reference>
<evidence type="ECO:0000256" key="8">
    <source>
        <dbReference type="ARBA" id="ARBA00023136"/>
    </source>
</evidence>
<dbReference type="Pfam" id="PF09383">
    <property type="entry name" value="NIL"/>
    <property type="match status" value="1"/>
</dbReference>
<keyword evidence="8" id="KW-0472">Membrane</keyword>
<comment type="subunit">
    <text evidence="10">Homodimer. Forms a membrane-associated complex with FtsX.</text>
</comment>
<keyword evidence="5 12" id="KW-0067">ATP-binding</keyword>
<keyword evidence="4" id="KW-0547">Nucleotide-binding</keyword>
<dbReference type="InterPro" id="IPR017871">
    <property type="entry name" value="ABC_transporter-like_CS"/>
</dbReference>
<evidence type="ECO:0000313" key="12">
    <source>
        <dbReference type="EMBL" id="XDS45265.1"/>
    </source>
</evidence>
<dbReference type="EMBL" id="CP129674">
    <property type="protein sequence ID" value="XDS45265.1"/>
    <property type="molecule type" value="Genomic_DNA"/>
</dbReference>
<dbReference type="SUPFAM" id="SSF52540">
    <property type="entry name" value="P-loop containing nucleoside triphosphate hydrolases"/>
    <property type="match status" value="1"/>
</dbReference>
<dbReference type="CDD" id="cd03258">
    <property type="entry name" value="ABC_MetN_methionine_transporter"/>
    <property type="match status" value="1"/>
</dbReference>
<dbReference type="SMART" id="SM00930">
    <property type="entry name" value="NIL"/>
    <property type="match status" value="1"/>
</dbReference>
<dbReference type="RefSeq" id="WP_369344805.1">
    <property type="nucleotide sequence ID" value="NZ_CP129674.1"/>
</dbReference>
<dbReference type="GO" id="GO:0016887">
    <property type="term" value="F:ATP hydrolysis activity"/>
    <property type="evidence" value="ECO:0007669"/>
    <property type="project" value="InterPro"/>
</dbReference>
<keyword evidence="2" id="KW-0813">Transport</keyword>
<evidence type="ECO:0000256" key="2">
    <source>
        <dbReference type="ARBA" id="ARBA00022448"/>
    </source>
</evidence>
<dbReference type="GO" id="GO:0005886">
    <property type="term" value="C:plasma membrane"/>
    <property type="evidence" value="ECO:0007669"/>
    <property type="project" value="UniProtKB-ARBA"/>
</dbReference>
<dbReference type="GO" id="GO:0006865">
    <property type="term" value="P:amino acid transport"/>
    <property type="evidence" value="ECO:0007669"/>
    <property type="project" value="UniProtKB-KW"/>
</dbReference>
<dbReference type="PROSITE" id="PS50893">
    <property type="entry name" value="ABC_TRANSPORTER_2"/>
    <property type="match status" value="1"/>
</dbReference>
<keyword evidence="3" id="KW-1003">Cell membrane</keyword>
<dbReference type="InterPro" id="IPR027417">
    <property type="entry name" value="P-loop_NTPase"/>
</dbReference>
<dbReference type="GO" id="GO:0005524">
    <property type="term" value="F:ATP binding"/>
    <property type="evidence" value="ECO:0007669"/>
    <property type="project" value="UniProtKB-KW"/>
</dbReference>
<feature type="domain" description="ABC transporter" evidence="11">
    <location>
        <begin position="2"/>
        <end position="241"/>
    </location>
</feature>
<dbReference type="InterPro" id="IPR018449">
    <property type="entry name" value="NIL_domain"/>
</dbReference>
<dbReference type="InterPro" id="IPR045865">
    <property type="entry name" value="ACT-like_dom_sf"/>
</dbReference>
<name>A0AB39U8A0_9BIFI</name>
<evidence type="ECO:0000259" key="11">
    <source>
        <dbReference type="PROSITE" id="PS50893"/>
    </source>
</evidence>
<dbReference type="FunFam" id="3.40.50.300:FF:000056">
    <property type="entry name" value="Cell division ATP-binding protein FtsE"/>
    <property type="match status" value="1"/>
</dbReference>
<dbReference type="AlphaFoldDB" id="A0AB39U8A0"/>
<evidence type="ECO:0000256" key="7">
    <source>
        <dbReference type="ARBA" id="ARBA00022970"/>
    </source>
</evidence>
<accession>A0AB39U8A0</accession>
<dbReference type="InterPro" id="IPR050086">
    <property type="entry name" value="MetN_ABC_transporter-like"/>
</dbReference>
<proteinExistence type="inferred from homology"/>
<dbReference type="Pfam" id="PF00005">
    <property type="entry name" value="ABC_tran"/>
    <property type="match status" value="1"/>
</dbReference>
<dbReference type="Gene3D" id="3.40.50.300">
    <property type="entry name" value="P-loop containing nucleotide triphosphate hydrolases"/>
    <property type="match status" value="1"/>
</dbReference>
<dbReference type="PANTHER" id="PTHR43166:SF30">
    <property type="entry name" value="METHIONINE IMPORT ATP-BINDING PROTEIN METN"/>
    <property type="match status" value="1"/>
</dbReference>
<keyword evidence="6" id="KW-1278">Translocase</keyword>
<evidence type="ECO:0000256" key="9">
    <source>
        <dbReference type="ARBA" id="ARBA00054718"/>
    </source>
</evidence>